<protein>
    <submittedName>
        <fullName evidence="2">Zinc-binding dehydrogenase</fullName>
    </submittedName>
</protein>
<dbReference type="EMBL" id="JBHTEB010000001">
    <property type="protein sequence ID" value="MFD0316254.1"/>
    <property type="molecule type" value="Genomic_DNA"/>
</dbReference>
<dbReference type="RefSeq" id="WP_381618439.1">
    <property type="nucleotide sequence ID" value="NZ_JBHTEB010000001.1"/>
</dbReference>
<evidence type="ECO:0000313" key="2">
    <source>
        <dbReference type="EMBL" id="MFD0316254.1"/>
    </source>
</evidence>
<dbReference type="InterPro" id="IPR020843">
    <property type="entry name" value="ER"/>
</dbReference>
<dbReference type="Pfam" id="PF13602">
    <property type="entry name" value="ADH_zinc_N_2"/>
    <property type="match status" value="1"/>
</dbReference>
<sequence length="208" mass="22225">MHRTARVRPGQTVLVHGANGGVGTVLVQLARAAGVQVIGTASARHHDALRAHGVVPVDYRTEDVPARVRALAPGGVDAVFDHVGGPGIVDSWRLLAPGGTLVAYGTAATRDATGSKQWPVLKLLGRVWLWNALPNRRRAHFYNVWAGRALSKARFRARLRADLTQVFTALQRGDLTPRVAARLPLTRAAEALRLAESGTVAGKVVLNP</sequence>
<dbReference type="SUPFAM" id="SSF51735">
    <property type="entry name" value="NAD(P)-binding Rossmann-fold domains"/>
    <property type="match status" value="1"/>
</dbReference>
<reference evidence="3" key="1">
    <citation type="journal article" date="2019" name="Int. J. Syst. Evol. Microbiol.">
        <title>The Global Catalogue of Microorganisms (GCM) 10K type strain sequencing project: providing services to taxonomists for standard genome sequencing and annotation.</title>
        <authorList>
            <consortium name="The Broad Institute Genomics Platform"/>
            <consortium name="The Broad Institute Genome Sequencing Center for Infectious Disease"/>
            <person name="Wu L."/>
            <person name="Ma J."/>
        </authorList>
    </citation>
    <scope>NUCLEOTIDE SEQUENCE [LARGE SCALE GENOMIC DNA]</scope>
    <source>
        <strain evidence="3">CGMCC 4.7400</strain>
    </source>
</reference>
<accession>A0ABW2WB40</accession>
<dbReference type="SMART" id="SM00829">
    <property type="entry name" value="PKS_ER"/>
    <property type="match status" value="1"/>
</dbReference>
<dbReference type="Gene3D" id="3.40.50.720">
    <property type="entry name" value="NAD(P)-binding Rossmann-like Domain"/>
    <property type="match status" value="1"/>
</dbReference>
<feature type="domain" description="Enoyl reductase (ER)" evidence="1">
    <location>
        <begin position="1"/>
        <end position="206"/>
    </location>
</feature>
<dbReference type="PANTHER" id="PTHR43677:SF4">
    <property type="entry name" value="QUINONE OXIDOREDUCTASE-LIKE PROTEIN 2"/>
    <property type="match status" value="1"/>
</dbReference>
<evidence type="ECO:0000259" key="1">
    <source>
        <dbReference type="SMART" id="SM00829"/>
    </source>
</evidence>
<dbReference type="Gene3D" id="3.90.180.10">
    <property type="entry name" value="Medium-chain alcohol dehydrogenases, catalytic domain"/>
    <property type="match status" value="1"/>
</dbReference>
<evidence type="ECO:0000313" key="3">
    <source>
        <dbReference type="Proteomes" id="UP001597023"/>
    </source>
</evidence>
<gene>
    <name evidence="2" type="ORF">ACFQZ6_18945</name>
</gene>
<proteinExistence type="predicted"/>
<dbReference type="Proteomes" id="UP001597023">
    <property type="component" value="Unassembled WGS sequence"/>
</dbReference>
<comment type="caution">
    <text evidence="2">The sequence shown here is derived from an EMBL/GenBank/DDBJ whole genome shotgun (WGS) entry which is preliminary data.</text>
</comment>
<name>A0ABW2WB40_9ACTN</name>
<organism evidence="2 3">
    <name type="scientific">Streptomyces flavalbus</name>
    <dbReference type="NCBI Taxonomy" id="2665155"/>
    <lineage>
        <taxon>Bacteria</taxon>
        <taxon>Bacillati</taxon>
        <taxon>Actinomycetota</taxon>
        <taxon>Actinomycetes</taxon>
        <taxon>Kitasatosporales</taxon>
        <taxon>Streptomycetaceae</taxon>
        <taxon>Streptomyces</taxon>
    </lineage>
</organism>
<dbReference type="InterPro" id="IPR036291">
    <property type="entry name" value="NAD(P)-bd_dom_sf"/>
</dbReference>
<dbReference type="PANTHER" id="PTHR43677">
    <property type="entry name" value="SHORT-CHAIN DEHYDROGENASE/REDUCTASE"/>
    <property type="match status" value="1"/>
</dbReference>
<dbReference type="InterPro" id="IPR051397">
    <property type="entry name" value="Zn-ADH-like_protein"/>
</dbReference>
<keyword evidence="3" id="KW-1185">Reference proteome</keyword>